<dbReference type="EMBL" id="CAFBNR010000035">
    <property type="protein sequence ID" value="CAB4963914.1"/>
    <property type="molecule type" value="Genomic_DNA"/>
</dbReference>
<comment type="similarity">
    <text evidence="1">Belongs to the ATP-dependent AMP-binding enzyme family.</text>
</comment>
<dbReference type="Gene3D" id="3.40.50.12780">
    <property type="entry name" value="N-terminal domain of ligase-like"/>
    <property type="match status" value="1"/>
</dbReference>
<evidence type="ECO:0000256" key="3">
    <source>
        <dbReference type="ARBA" id="ARBA00022741"/>
    </source>
</evidence>
<keyword evidence="2" id="KW-0436">Ligase</keyword>
<organism evidence="7">
    <name type="scientific">freshwater metagenome</name>
    <dbReference type="NCBI Taxonomy" id="449393"/>
    <lineage>
        <taxon>unclassified sequences</taxon>
        <taxon>metagenomes</taxon>
        <taxon>ecological metagenomes</taxon>
    </lineage>
</organism>
<dbReference type="PROSITE" id="PS00455">
    <property type="entry name" value="AMP_BINDING"/>
    <property type="match status" value="1"/>
</dbReference>
<name>A0A6J7LDS6_9ZZZZ</name>
<reference evidence="7" key="1">
    <citation type="submission" date="2020-05" db="EMBL/GenBank/DDBJ databases">
        <authorList>
            <person name="Chiriac C."/>
            <person name="Salcher M."/>
            <person name="Ghai R."/>
            <person name="Kavagutti S V."/>
        </authorList>
    </citation>
    <scope>NUCLEOTIDE SEQUENCE</scope>
</reference>
<dbReference type="NCBIfam" id="NF002937">
    <property type="entry name" value="PRK03584.1"/>
    <property type="match status" value="1"/>
</dbReference>
<evidence type="ECO:0000259" key="5">
    <source>
        <dbReference type="Pfam" id="PF00501"/>
    </source>
</evidence>
<dbReference type="GO" id="GO:0030729">
    <property type="term" value="F:acetoacetate-CoA ligase activity"/>
    <property type="evidence" value="ECO:0007669"/>
    <property type="project" value="InterPro"/>
</dbReference>
<evidence type="ECO:0000313" key="7">
    <source>
        <dbReference type="EMBL" id="CAB4963914.1"/>
    </source>
</evidence>
<dbReference type="InterPro" id="IPR000873">
    <property type="entry name" value="AMP-dep_synth/lig_dom"/>
</dbReference>
<dbReference type="PANTHER" id="PTHR42921">
    <property type="entry name" value="ACETOACETYL-COA SYNTHETASE"/>
    <property type="match status" value="1"/>
</dbReference>
<sequence length="661" mass="71809">MPQLAKALWTPTVERIAKSRMNLFAKKVNKTADLHAWSVAQPSEFWSQVWDDCGVIGHKGDRVFIPNSAGTPISTAKFFPDAQLSVVENFLRKSGTAHGVSEALVAIDESGSRRSRTWDELALRVAAIASALRQHGVVAGDRVAAWLPNSLEAVEVMLGAVSIGAVFSSASPDFGANGVIDRFGQIEPKVLVAVDGYRYNGKDFDCLERLAQIRTGLPTVVATVLVNNLSVGEHSREGLLEYEKFVSSGLSSPVAPQRFAFDHPWYVLYSSGTTGVPKCIVHRTGGVLIQHMKEHQLHCDLGEDDRVMYFTTTGWMMWNWLVSVLASGASAVLFDGAPAAPNTARLFDIVDSEKITLLGVSAKYIDSMRKAGIDPRASHILQSLHTICSTGSPLSPEGFDWVYTSVKQDVHLSSISGGTDLCACFVGGDPTQPVYRGEIQGPMLGMASDAVDDKSNSLIDQPGIAGELVCRQPFPSTPIGFWNDGRDGAPDPMHPGPKYLSAYFERIPGMWAQGDFASWTQHQGIVIHGRSDTTLNPGGVRIGTAEITRVVEQLPNVLESLVFGQEQDNDVRIVLLVRLIDGSMLTDELVGDIKSRIRVACTPRHVPALVVQVSDLPRTRSNKLVELAVADAVNGRPVRNSEAIANPECIWQIVELLKSQR</sequence>
<evidence type="ECO:0000256" key="1">
    <source>
        <dbReference type="ARBA" id="ARBA00006432"/>
    </source>
</evidence>
<keyword evidence="3" id="KW-0547">Nucleotide-binding</keyword>
<evidence type="ECO:0000256" key="4">
    <source>
        <dbReference type="ARBA" id="ARBA00022840"/>
    </source>
</evidence>
<dbReference type="NCBIfam" id="TIGR01217">
    <property type="entry name" value="ac_ac_CoA_syn"/>
    <property type="match status" value="1"/>
</dbReference>
<gene>
    <name evidence="6" type="ORF">UFOPK3573_00505</name>
    <name evidence="7" type="ORF">UFOPK3879_00841</name>
</gene>
<dbReference type="AlphaFoldDB" id="A0A6J7LDS6"/>
<accession>A0A6J7LDS6</accession>
<proteinExistence type="inferred from homology"/>
<keyword evidence="4" id="KW-0067">ATP-binding</keyword>
<protein>
    <submittedName>
        <fullName evidence="7">Unannotated protein</fullName>
    </submittedName>
</protein>
<dbReference type="Pfam" id="PF00501">
    <property type="entry name" value="AMP-binding"/>
    <property type="match status" value="1"/>
</dbReference>
<dbReference type="GO" id="GO:0006629">
    <property type="term" value="P:lipid metabolic process"/>
    <property type="evidence" value="ECO:0007669"/>
    <property type="project" value="InterPro"/>
</dbReference>
<dbReference type="GO" id="GO:0005524">
    <property type="term" value="F:ATP binding"/>
    <property type="evidence" value="ECO:0007669"/>
    <property type="project" value="UniProtKB-KW"/>
</dbReference>
<dbReference type="SUPFAM" id="SSF56801">
    <property type="entry name" value="Acetyl-CoA synthetase-like"/>
    <property type="match status" value="1"/>
</dbReference>
<dbReference type="InterPro" id="IPR020845">
    <property type="entry name" value="AMP-binding_CS"/>
</dbReference>
<dbReference type="Gene3D" id="3.30.300.30">
    <property type="match status" value="1"/>
</dbReference>
<evidence type="ECO:0000256" key="2">
    <source>
        <dbReference type="ARBA" id="ARBA00022598"/>
    </source>
</evidence>
<dbReference type="InterPro" id="IPR005914">
    <property type="entry name" value="Acac_CoA_synth"/>
</dbReference>
<dbReference type="EMBL" id="CAFBMJ010000026">
    <property type="protein sequence ID" value="CAB4898274.1"/>
    <property type="molecule type" value="Genomic_DNA"/>
</dbReference>
<dbReference type="InterPro" id="IPR042099">
    <property type="entry name" value="ANL_N_sf"/>
</dbReference>
<feature type="domain" description="AMP-dependent synthetase/ligase" evidence="5">
    <location>
        <begin position="100"/>
        <end position="473"/>
    </location>
</feature>
<evidence type="ECO:0000313" key="6">
    <source>
        <dbReference type="EMBL" id="CAB4898274.1"/>
    </source>
</evidence>
<dbReference type="PANTHER" id="PTHR42921:SF1">
    <property type="entry name" value="ACETOACETYL-COA SYNTHETASE"/>
    <property type="match status" value="1"/>
</dbReference>
<dbReference type="InterPro" id="IPR045851">
    <property type="entry name" value="AMP-bd_C_sf"/>
</dbReference>